<reference evidence="2 3" key="1">
    <citation type="submission" date="2018-11" db="EMBL/GenBank/DDBJ databases">
        <authorList>
            <person name="Da X."/>
        </authorList>
    </citation>
    <scope>NUCLEOTIDE SEQUENCE [LARGE SCALE GENOMIC DNA]</scope>
    <source>
        <strain evidence="2 3">S14-144</strain>
    </source>
</reference>
<evidence type="ECO:0008006" key="4">
    <source>
        <dbReference type="Google" id="ProtNLM"/>
    </source>
</evidence>
<gene>
    <name evidence="2" type="ORF">EH165_15100</name>
</gene>
<dbReference type="AlphaFoldDB" id="A0A3G8ZQ43"/>
<keyword evidence="1" id="KW-1133">Transmembrane helix</keyword>
<keyword evidence="3" id="KW-1185">Reference proteome</keyword>
<accession>A0A3G8ZQ43</accession>
<proteinExistence type="predicted"/>
<reference evidence="2 3" key="2">
    <citation type="submission" date="2018-12" db="EMBL/GenBank/DDBJ databases">
        <title>Nakamurella antarcticus sp. nov., isolated from Antarctica South Shetland Islands soil.</title>
        <authorList>
            <person name="Peng F."/>
        </authorList>
    </citation>
    <scope>NUCLEOTIDE SEQUENCE [LARGE SCALE GENOMIC DNA]</scope>
    <source>
        <strain evidence="2 3">S14-144</strain>
    </source>
</reference>
<organism evidence="2 3">
    <name type="scientific">Nakamurella antarctica</name>
    <dbReference type="NCBI Taxonomy" id="1902245"/>
    <lineage>
        <taxon>Bacteria</taxon>
        <taxon>Bacillati</taxon>
        <taxon>Actinomycetota</taxon>
        <taxon>Actinomycetes</taxon>
        <taxon>Nakamurellales</taxon>
        <taxon>Nakamurellaceae</taxon>
        <taxon>Nakamurella</taxon>
    </lineage>
</organism>
<feature type="transmembrane region" description="Helical" evidence="1">
    <location>
        <begin position="6"/>
        <end position="25"/>
    </location>
</feature>
<dbReference type="Proteomes" id="UP000268084">
    <property type="component" value="Chromosome"/>
</dbReference>
<dbReference type="KEGG" id="nak:EH165_15100"/>
<dbReference type="Pfam" id="PF13630">
    <property type="entry name" value="SdpI"/>
    <property type="match status" value="1"/>
</dbReference>
<dbReference type="EMBL" id="CP034170">
    <property type="protein sequence ID" value="AZI59268.1"/>
    <property type="molecule type" value="Genomic_DNA"/>
</dbReference>
<name>A0A3G8ZQ43_9ACTN</name>
<feature type="transmembrane region" description="Helical" evidence="1">
    <location>
        <begin position="61"/>
        <end position="83"/>
    </location>
</feature>
<evidence type="ECO:0000313" key="3">
    <source>
        <dbReference type="Proteomes" id="UP000268084"/>
    </source>
</evidence>
<dbReference type="InterPro" id="IPR025962">
    <property type="entry name" value="SdpI/YhfL"/>
</dbReference>
<evidence type="ECO:0000313" key="2">
    <source>
        <dbReference type="EMBL" id="AZI59268.1"/>
    </source>
</evidence>
<sequence length="161" mass="15387">MSEAPLALTAPLAAVMAVIAVVALVTGLKGKQGTLDADGRLGIRSAASLRSTKAFELANRVAAPIVLAAAGLAGLIALAMLIATNRLGTVSIVIVAVIGFVGVVALLVAAGSLGDRAAATVPKPASKPGSGGGCETCACGDGGCSGLAKAGITRSAPPTSS</sequence>
<feature type="transmembrane region" description="Helical" evidence="1">
    <location>
        <begin position="89"/>
        <end position="113"/>
    </location>
</feature>
<keyword evidence="1" id="KW-0472">Membrane</keyword>
<evidence type="ECO:0000256" key="1">
    <source>
        <dbReference type="SAM" id="Phobius"/>
    </source>
</evidence>
<dbReference type="RefSeq" id="WP_124800172.1">
    <property type="nucleotide sequence ID" value="NZ_CP034170.1"/>
</dbReference>
<keyword evidence="1" id="KW-0812">Transmembrane</keyword>
<protein>
    <recommendedName>
        <fullName evidence="4">SdpI/YhfL protein family protein</fullName>
    </recommendedName>
</protein>